<reference evidence="4" key="2">
    <citation type="journal article" date="2023" name="Plants (Basel)">
        <title>Annotation of the Turnera subulata (Passifloraceae) Draft Genome Reveals the S-Locus Evolved after the Divergence of Turneroideae from Passifloroideae in a Stepwise Manner.</title>
        <authorList>
            <person name="Henning P.M."/>
            <person name="Roalson E.H."/>
            <person name="Mir W."/>
            <person name="McCubbin A.G."/>
            <person name="Shore J.S."/>
        </authorList>
    </citation>
    <scope>NUCLEOTIDE SEQUENCE</scope>
    <source>
        <strain evidence="4">F60SS</strain>
    </source>
</reference>
<dbReference type="Pfam" id="PF04765">
    <property type="entry name" value="TOD1_MUCI70"/>
    <property type="match status" value="1"/>
</dbReference>
<keyword evidence="5" id="KW-1185">Reference proteome</keyword>
<feature type="region of interest" description="Disordered" evidence="1">
    <location>
        <begin position="551"/>
        <end position="598"/>
    </location>
</feature>
<dbReference type="InterPro" id="IPR006852">
    <property type="entry name" value="TOD1_MUCI70"/>
</dbReference>
<evidence type="ECO:0000259" key="3">
    <source>
        <dbReference type="Pfam" id="PF04765"/>
    </source>
</evidence>
<feature type="compositionally biased region" description="Basic residues" evidence="1">
    <location>
        <begin position="565"/>
        <end position="580"/>
    </location>
</feature>
<dbReference type="EMBL" id="JAKUCV010001677">
    <property type="protein sequence ID" value="KAJ4845423.1"/>
    <property type="molecule type" value="Genomic_DNA"/>
</dbReference>
<name>A0A9Q0G921_9ROSI</name>
<feature type="compositionally biased region" description="Basic and acidic residues" evidence="1">
    <location>
        <begin position="585"/>
        <end position="598"/>
    </location>
</feature>
<keyword evidence="2" id="KW-0472">Membrane</keyword>
<sequence length="598" mass="67287">MNGGSLLIRSGSHGSLEKYPQGQQQNGSGGGGGVVSGPLLPIQTTNRSKPSKMFKEKERVFHWICKFAGRKKVGMLLLCAISAAVFVWVLYVGKGEDAAEASNVPNNSFNFSANVSLDKASFISGIFQDVALPPPPPAYFLGYTLPPGHPCNSFTLPPPPADKKRTGPRPCPVCYLPVEEAIALMPKVPSFSPVLKKLDYIYEDPLSKDGEFGGSDFGGYPTLKQRSDSYDIRESMTMHCGFVRGKRPGQNTGFDIDETDLDAMEQCNGVVVASAIFGAFDLIQQPSNISEYSKQTVCFFMFVDEETESYLKTNSGLDSSKRIGIWRIVVVHNLPYTDGRRNGKIPKLLPHRLFPNARFSLWIDGKLELVVDPYQILERHLWRKNATFAISRHYKRFDVFMEAEANKAAGKYDNASIDFQVEFYRKEGMTPYSDAKLPITSDVPEGCVIIREHVPISNLFTCLWFNEVDRFTSRDQISFAIVRDKIHERTNWTVNMFYDCERRNFVVQKYHRDVLEHIAHPPPVYPPPPLLLLPSPPRILVNEPPIKMALETPTDKVVDTSVRRTPTRRARRSSRRHRKVGAGGKDADSRDKNFVQEN</sequence>
<gene>
    <name evidence="4" type="ORF">Tsubulata_039748</name>
</gene>
<dbReference type="AlphaFoldDB" id="A0A9Q0G921"/>
<evidence type="ECO:0000256" key="1">
    <source>
        <dbReference type="SAM" id="MobiDB-lite"/>
    </source>
</evidence>
<dbReference type="PANTHER" id="PTHR12956">
    <property type="entry name" value="ALKALINE CERAMIDASE-RELATED"/>
    <property type="match status" value="1"/>
</dbReference>
<dbReference type="Proteomes" id="UP001141552">
    <property type="component" value="Unassembled WGS sequence"/>
</dbReference>
<feature type="transmembrane region" description="Helical" evidence="2">
    <location>
        <begin position="73"/>
        <end position="93"/>
    </location>
</feature>
<accession>A0A9Q0G921</accession>
<keyword evidence="2" id="KW-0812">Transmembrane</keyword>
<organism evidence="4 5">
    <name type="scientific">Turnera subulata</name>
    <dbReference type="NCBI Taxonomy" id="218843"/>
    <lineage>
        <taxon>Eukaryota</taxon>
        <taxon>Viridiplantae</taxon>
        <taxon>Streptophyta</taxon>
        <taxon>Embryophyta</taxon>
        <taxon>Tracheophyta</taxon>
        <taxon>Spermatophyta</taxon>
        <taxon>Magnoliopsida</taxon>
        <taxon>eudicotyledons</taxon>
        <taxon>Gunneridae</taxon>
        <taxon>Pentapetalae</taxon>
        <taxon>rosids</taxon>
        <taxon>fabids</taxon>
        <taxon>Malpighiales</taxon>
        <taxon>Passifloraceae</taxon>
        <taxon>Turnera</taxon>
    </lineage>
</organism>
<feature type="compositionally biased region" description="Basic and acidic residues" evidence="1">
    <location>
        <begin position="553"/>
        <end position="562"/>
    </location>
</feature>
<feature type="domain" description="TOD1/MUCI70 glycosyltransferase-like" evidence="3">
    <location>
        <begin position="198"/>
        <end position="511"/>
    </location>
</feature>
<protein>
    <recommendedName>
        <fullName evidence="3">TOD1/MUCI70 glycosyltransferase-like domain-containing protein</fullName>
    </recommendedName>
</protein>
<dbReference type="OrthoDB" id="1905162at2759"/>
<feature type="region of interest" description="Disordered" evidence="1">
    <location>
        <begin position="10"/>
        <end position="31"/>
    </location>
</feature>
<dbReference type="PANTHER" id="PTHR12956:SF38">
    <property type="entry name" value="HEXOSYLTRANSFERASE MUCI70-RELATED"/>
    <property type="match status" value="1"/>
</dbReference>
<proteinExistence type="predicted"/>
<dbReference type="InterPro" id="IPR048354">
    <property type="entry name" value="TOD1_MUCI70_glycTrfase_dom"/>
</dbReference>
<evidence type="ECO:0000256" key="2">
    <source>
        <dbReference type="SAM" id="Phobius"/>
    </source>
</evidence>
<keyword evidence="2" id="KW-1133">Transmembrane helix</keyword>
<reference evidence="4" key="1">
    <citation type="submission" date="2022-02" db="EMBL/GenBank/DDBJ databases">
        <authorList>
            <person name="Henning P.M."/>
            <person name="McCubbin A.G."/>
            <person name="Shore J.S."/>
        </authorList>
    </citation>
    <scope>NUCLEOTIDE SEQUENCE</scope>
    <source>
        <strain evidence="4">F60SS</strain>
        <tissue evidence="4">Leaves</tissue>
    </source>
</reference>
<evidence type="ECO:0000313" key="5">
    <source>
        <dbReference type="Proteomes" id="UP001141552"/>
    </source>
</evidence>
<comment type="caution">
    <text evidence="4">The sequence shown here is derived from an EMBL/GenBank/DDBJ whole genome shotgun (WGS) entry which is preliminary data.</text>
</comment>
<evidence type="ECO:0000313" key="4">
    <source>
        <dbReference type="EMBL" id="KAJ4845423.1"/>
    </source>
</evidence>